<organism evidence="1 2">
    <name type="scientific">Eumeta variegata</name>
    <name type="common">Bagworm moth</name>
    <name type="synonym">Eumeta japonica</name>
    <dbReference type="NCBI Taxonomy" id="151549"/>
    <lineage>
        <taxon>Eukaryota</taxon>
        <taxon>Metazoa</taxon>
        <taxon>Ecdysozoa</taxon>
        <taxon>Arthropoda</taxon>
        <taxon>Hexapoda</taxon>
        <taxon>Insecta</taxon>
        <taxon>Pterygota</taxon>
        <taxon>Neoptera</taxon>
        <taxon>Endopterygota</taxon>
        <taxon>Lepidoptera</taxon>
        <taxon>Glossata</taxon>
        <taxon>Ditrysia</taxon>
        <taxon>Tineoidea</taxon>
        <taxon>Psychidae</taxon>
        <taxon>Oiketicinae</taxon>
        <taxon>Eumeta</taxon>
    </lineage>
</organism>
<dbReference type="AlphaFoldDB" id="A0A4C1WSU7"/>
<dbReference type="EMBL" id="BGZK01000617">
    <property type="protein sequence ID" value="GBP53184.1"/>
    <property type="molecule type" value="Genomic_DNA"/>
</dbReference>
<evidence type="ECO:0000313" key="1">
    <source>
        <dbReference type="EMBL" id="GBP53184.1"/>
    </source>
</evidence>
<name>A0A4C1WSU7_EUMVA</name>
<dbReference type="Proteomes" id="UP000299102">
    <property type="component" value="Unassembled WGS sequence"/>
</dbReference>
<proteinExistence type="predicted"/>
<sequence>MTLDDINMIEIKDEIIRCVSRRPESRVNYMYVEKKRTGSETKSGDNIELACRYKSSSAVPRRSGRSRLPTAYARMASDPLHTSAISCALARISHRLATAFFARRPFQDTSTPCLVGLVLVTKQRAAGILKLRRAHALYDALAVGRRRTNNRND</sequence>
<accession>A0A4C1WSU7</accession>
<reference evidence="1 2" key="1">
    <citation type="journal article" date="2019" name="Commun. Biol.">
        <title>The bagworm genome reveals a unique fibroin gene that provides high tensile strength.</title>
        <authorList>
            <person name="Kono N."/>
            <person name="Nakamura H."/>
            <person name="Ohtoshi R."/>
            <person name="Tomita M."/>
            <person name="Numata K."/>
            <person name="Arakawa K."/>
        </authorList>
    </citation>
    <scope>NUCLEOTIDE SEQUENCE [LARGE SCALE GENOMIC DNA]</scope>
</reference>
<evidence type="ECO:0000313" key="2">
    <source>
        <dbReference type="Proteomes" id="UP000299102"/>
    </source>
</evidence>
<gene>
    <name evidence="1" type="ORF">EVAR_28527_1</name>
</gene>
<keyword evidence="2" id="KW-1185">Reference proteome</keyword>
<protein>
    <submittedName>
        <fullName evidence="1">Uncharacterized protein</fullName>
    </submittedName>
</protein>
<comment type="caution">
    <text evidence="1">The sequence shown here is derived from an EMBL/GenBank/DDBJ whole genome shotgun (WGS) entry which is preliminary data.</text>
</comment>